<feature type="transmembrane region" description="Helical" evidence="1">
    <location>
        <begin position="37"/>
        <end position="56"/>
    </location>
</feature>
<keyword evidence="1" id="KW-0472">Membrane</keyword>
<comment type="caution">
    <text evidence="2">The sequence shown here is derived from an EMBL/GenBank/DDBJ whole genome shotgun (WGS) entry which is preliminary data.</text>
</comment>
<evidence type="ECO:0000313" key="3">
    <source>
        <dbReference type="Proteomes" id="UP001501490"/>
    </source>
</evidence>
<reference evidence="3" key="1">
    <citation type="journal article" date="2019" name="Int. J. Syst. Evol. Microbiol.">
        <title>The Global Catalogue of Microorganisms (GCM) 10K type strain sequencing project: providing services to taxonomists for standard genome sequencing and annotation.</title>
        <authorList>
            <consortium name="The Broad Institute Genomics Platform"/>
            <consortium name="The Broad Institute Genome Sequencing Center for Infectious Disease"/>
            <person name="Wu L."/>
            <person name="Ma J."/>
        </authorList>
    </citation>
    <scope>NUCLEOTIDE SEQUENCE [LARGE SCALE GENOMIC DNA]</scope>
    <source>
        <strain evidence="3">JCM 16929</strain>
    </source>
</reference>
<name>A0ABP7ASS7_9ACTN</name>
<feature type="transmembrane region" description="Helical" evidence="1">
    <location>
        <begin position="6"/>
        <end position="25"/>
    </location>
</feature>
<dbReference type="Proteomes" id="UP001501490">
    <property type="component" value="Unassembled WGS sequence"/>
</dbReference>
<keyword evidence="1" id="KW-1133">Transmembrane helix</keyword>
<feature type="transmembrane region" description="Helical" evidence="1">
    <location>
        <begin position="87"/>
        <end position="106"/>
    </location>
</feature>
<sequence length="174" mass="18574">MNDVVWIQIFWSACVLAAVVAAVPAGRHRWARQVGRIAVGLLMLVGGALFNAVNLATGGDYGGFADDAHFDWVTSAWHAVVAPNQPLFIGLLVIYEATVGVLLLLGGRRTQLGYVGAIGFHLALWLFGWFVTIYALIIVPALVLLLLAERRAAAAAGTQPLTSPDDARVELTGR</sequence>
<organism evidence="2 3">
    <name type="scientific">Microlunatus ginsengisoli</name>
    <dbReference type="NCBI Taxonomy" id="363863"/>
    <lineage>
        <taxon>Bacteria</taxon>
        <taxon>Bacillati</taxon>
        <taxon>Actinomycetota</taxon>
        <taxon>Actinomycetes</taxon>
        <taxon>Propionibacteriales</taxon>
        <taxon>Propionibacteriaceae</taxon>
        <taxon>Microlunatus</taxon>
    </lineage>
</organism>
<feature type="transmembrane region" description="Helical" evidence="1">
    <location>
        <begin position="118"/>
        <end position="148"/>
    </location>
</feature>
<gene>
    <name evidence="2" type="ORF">GCM10022236_46670</name>
</gene>
<dbReference type="EMBL" id="BAABAB010000049">
    <property type="protein sequence ID" value="GAA3638888.1"/>
    <property type="molecule type" value="Genomic_DNA"/>
</dbReference>
<proteinExistence type="predicted"/>
<evidence type="ECO:0000313" key="2">
    <source>
        <dbReference type="EMBL" id="GAA3638888.1"/>
    </source>
</evidence>
<accession>A0ABP7ASS7</accession>
<keyword evidence="3" id="KW-1185">Reference proteome</keyword>
<dbReference type="RefSeq" id="WP_344809130.1">
    <property type="nucleotide sequence ID" value="NZ_BAABAB010000049.1"/>
</dbReference>
<protein>
    <submittedName>
        <fullName evidence="2">Uncharacterized protein</fullName>
    </submittedName>
</protein>
<evidence type="ECO:0000256" key="1">
    <source>
        <dbReference type="SAM" id="Phobius"/>
    </source>
</evidence>
<keyword evidence="1" id="KW-0812">Transmembrane</keyword>